<dbReference type="NCBIfam" id="NF033521">
    <property type="entry name" value="lasso_leader_L3"/>
    <property type="match status" value="1"/>
</dbReference>
<protein>
    <recommendedName>
        <fullName evidence="3">Lasso RiPP family leader peptide-containing protein</fullName>
    </recommendedName>
</protein>
<accession>A0ABP5U7G5</accession>
<dbReference type="Pfam" id="PF19397">
    <property type="entry name" value="DUF5972"/>
    <property type="match status" value="1"/>
</dbReference>
<dbReference type="InterPro" id="IPR046015">
    <property type="entry name" value="DUF5972"/>
</dbReference>
<dbReference type="EMBL" id="BAAASD010000049">
    <property type="protein sequence ID" value="GAA2368801.1"/>
    <property type="molecule type" value="Genomic_DNA"/>
</dbReference>
<evidence type="ECO:0000313" key="2">
    <source>
        <dbReference type="Proteomes" id="UP001500253"/>
    </source>
</evidence>
<reference evidence="2" key="1">
    <citation type="journal article" date="2019" name="Int. J. Syst. Evol. Microbiol.">
        <title>The Global Catalogue of Microorganisms (GCM) 10K type strain sequencing project: providing services to taxonomists for standard genome sequencing and annotation.</title>
        <authorList>
            <consortium name="The Broad Institute Genomics Platform"/>
            <consortium name="The Broad Institute Genome Sequencing Center for Infectious Disease"/>
            <person name="Wu L."/>
            <person name="Ma J."/>
        </authorList>
    </citation>
    <scope>NUCLEOTIDE SEQUENCE [LARGE SCALE GENOMIC DNA]</scope>
    <source>
        <strain evidence="2">JCM 4316</strain>
    </source>
</reference>
<dbReference type="Proteomes" id="UP001500253">
    <property type="component" value="Unassembled WGS sequence"/>
</dbReference>
<evidence type="ECO:0008006" key="3">
    <source>
        <dbReference type="Google" id="ProtNLM"/>
    </source>
</evidence>
<proteinExistence type="predicted"/>
<organism evidence="1 2">
    <name type="scientific">Streptomyces cuspidosporus</name>
    <dbReference type="NCBI Taxonomy" id="66882"/>
    <lineage>
        <taxon>Bacteria</taxon>
        <taxon>Bacillati</taxon>
        <taxon>Actinomycetota</taxon>
        <taxon>Actinomycetes</taxon>
        <taxon>Kitasatosporales</taxon>
        <taxon>Streptomycetaceae</taxon>
        <taxon>Streptomyces</taxon>
    </lineage>
</organism>
<gene>
    <name evidence="1" type="ORF">GCM10010246_73080</name>
</gene>
<keyword evidence="2" id="KW-1185">Reference proteome</keyword>
<name>A0ABP5U7G5_9ACTN</name>
<sequence>MMQGDEFQETSELQTYEAPKMVECGSFQEDTGYFGLTGYENIIHFYDRLT</sequence>
<evidence type="ECO:0000313" key="1">
    <source>
        <dbReference type="EMBL" id="GAA2368801.1"/>
    </source>
</evidence>
<comment type="caution">
    <text evidence="1">The sequence shown here is derived from an EMBL/GenBank/DDBJ whole genome shotgun (WGS) entry which is preliminary data.</text>
</comment>